<evidence type="ECO:0000256" key="6">
    <source>
        <dbReference type="ARBA" id="ARBA00022989"/>
    </source>
</evidence>
<evidence type="ECO:0000256" key="3">
    <source>
        <dbReference type="ARBA" id="ARBA00022448"/>
    </source>
</evidence>
<feature type="transmembrane region" description="Helical" evidence="8">
    <location>
        <begin position="415"/>
        <end position="434"/>
    </location>
</feature>
<evidence type="ECO:0000313" key="10">
    <source>
        <dbReference type="Proteomes" id="UP001272515"/>
    </source>
</evidence>
<feature type="transmembrane region" description="Helical" evidence="8">
    <location>
        <begin position="440"/>
        <end position="459"/>
    </location>
</feature>
<reference evidence="9 10" key="1">
    <citation type="submission" date="2023-10" db="EMBL/GenBank/DDBJ databases">
        <title>Veillonella sp. nov., isolated from a pig farm feces dump.</title>
        <authorList>
            <person name="Chang Y.-H."/>
        </authorList>
    </citation>
    <scope>NUCLEOTIDE SEQUENCE [LARGE SCALE GENOMIC DNA]</scope>
    <source>
        <strain evidence="9 10">YH-vei2233</strain>
    </source>
</reference>
<keyword evidence="7 8" id="KW-0472">Membrane</keyword>
<feature type="transmembrane region" description="Helical" evidence="8">
    <location>
        <begin position="25"/>
        <end position="43"/>
    </location>
</feature>
<keyword evidence="3" id="KW-0813">Transport</keyword>
<feature type="transmembrane region" description="Helical" evidence="8">
    <location>
        <begin position="250"/>
        <end position="271"/>
    </location>
</feature>
<evidence type="ECO:0000256" key="7">
    <source>
        <dbReference type="ARBA" id="ARBA00023136"/>
    </source>
</evidence>
<accession>A0ABU3Z6F2</accession>
<feature type="transmembrane region" description="Helical" evidence="8">
    <location>
        <begin position="380"/>
        <end position="403"/>
    </location>
</feature>
<dbReference type="NCBIfam" id="NF037994">
    <property type="entry name" value="DcuC_1"/>
    <property type="match status" value="1"/>
</dbReference>
<feature type="transmembrane region" description="Helical" evidence="8">
    <location>
        <begin position="353"/>
        <end position="374"/>
    </location>
</feature>
<organism evidence="9 10">
    <name type="scientific">Veillonella absiana</name>
    <dbReference type="NCBI Taxonomy" id="3079305"/>
    <lineage>
        <taxon>Bacteria</taxon>
        <taxon>Bacillati</taxon>
        <taxon>Bacillota</taxon>
        <taxon>Negativicutes</taxon>
        <taxon>Veillonellales</taxon>
        <taxon>Veillonellaceae</taxon>
        <taxon>Veillonella</taxon>
    </lineage>
</organism>
<comment type="caution">
    <text evidence="9">The sequence shown here is derived from an EMBL/GenBank/DDBJ whole genome shotgun (WGS) entry which is preliminary data.</text>
</comment>
<evidence type="ECO:0000256" key="5">
    <source>
        <dbReference type="ARBA" id="ARBA00022692"/>
    </source>
</evidence>
<evidence type="ECO:0000256" key="2">
    <source>
        <dbReference type="ARBA" id="ARBA00005275"/>
    </source>
</evidence>
<gene>
    <name evidence="9" type="primary">dcuC</name>
    <name evidence="9" type="ORF">RVY80_01270</name>
</gene>
<feature type="transmembrane region" description="Helical" evidence="8">
    <location>
        <begin position="136"/>
        <end position="153"/>
    </location>
</feature>
<comment type="similarity">
    <text evidence="2">Belongs to the DcuC/DcuD transporter (TC 2.A.61) family.</text>
</comment>
<keyword evidence="4" id="KW-1003">Cell membrane</keyword>
<dbReference type="Proteomes" id="UP001272515">
    <property type="component" value="Unassembled WGS sequence"/>
</dbReference>
<dbReference type="InterPro" id="IPR018385">
    <property type="entry name" value="C4_dicarb_anaerob_car-like"/>
</dbReference>
<sequence>MNILISLIVILWVGTLIYKKYKAQAVLLLGGMILMTTAILLGYDSPLAAKAQTGSFFFDMYEYIRSIFSSRAAKLGLNIMAVAGFARYMDHIGASRALVNLTIKPLLALKSPYVVLSACWALGMVIGLAINSASGLAMLLMVTMYPILIALGVSKLSATAAIATTLCLDWSPSDTGTIFAAELAGIDPVTYWHSYQVPVALCVFPVVAILHYLTQKYMDKRDGHIVQPQVAGTVNTDNVDQSKIEDKAPAIYAILPIIPLALILSFSDLWITTIKMNIIVAMFVGTSIGMVFQWIRTRSGKAALADLQIFFDGMGYQMANVISLIVAGETFAKGLMVIGAIDALIQGSQTSGFGGVGITLVMISIIAISSVVMGSGNAPFFAFANLVPNIAAQTGVATVVMILPMHFIASAARAISPITAVIVVASGMAGISPFDLVKRTAIPMIGACITLVVANFVLFY</sequence>
<evidence type="ECO:0000256" key="4">
    <source>
        <dbReference type="ARBA" id="ARBA00022475"/>
    </source>
</evidence>
<comment type="subcellular location">
    <subcellularLocation>
        <location evidence="1">Cell membrane</location>
        <topology evidence="1">Multi-pass membrane protein</topology>
    </subcellularLocation>
</comment>
<dbReference type="PANTHER" id="PTHR42002:SF2">
    <property type="entry name" value="ANAEROBIC C4-DICARBOXYLATE TRANSPORTER DCUC-RELATED"/>
    <property type="match status" value="1"/>
</dbReference>
<feature type="transmembrane region" description="Helical" evidence="8">
    <location>
        <begin position="195"/>
        <end position="213"/>
    </location>
</feature>
<keyword evidence="5 8" id="KW-0812">Transmembrane</keyword>
<proteinExistence type="inferred from homology"/>
<keyword evidence="10" id="KW-1185">Reference proteome</keyword>
<dbReference type="InterPro" id="IPR004669">
    <property type="entry name" value="C4_dicarb_anaerob_car"/>
</dbReference>
<evidence type="ECO:0000256" key="8">
    <source>
        <dbReference type="SAM" id="Phobius"/>
    </source>
</evidence>
<evidence type="ECO:0000313" key="9">
    <source>
        <dbReference type="EMBL" id="MDV5087485.1"/>
    </source>
</evidence>
<feature type="transmembrane region" description="Helical" evidence="8">
    <location>
        <begin position="113"/>
        <end position="130"/>
    </location>
</feature>
<protein>
    <submittedName>
        <fullName evidence="9">C4-dicarboxylate transporter DcuC</fullName>
    </submittedName>
</protein>
<dbReference type="Pfam" id="PF03606">
    <property type="entry name" value="DcuC"/>
    <property type="match status" value="1"/>
</dbReference>
<keyword evidence="6 8" id="KW-1133">Transmembrane helix</keyword>
<dbReference type="RefSeq" id="WP_317329329.1">
    <property type="nucleotide sequence ID" value="NZ_JAWJZA010000017.1"/>
</dbReference>
<dbReference type="PANTHER" id="PTHR42002">
    <property type="entry name" value="ANAEROBIC C4-DICARBOXYLATE TRANSPORTER DCUC-RELATED"/>
    <property type="match status" value="1"/>
</dbReference>
<name>A0ABU3Z6F2_9FIRM</name>
<feature type="transmembrane region" description="Helical" evidence="8">
    <location>
        <begin position="278"/>
        <end position="295"/>
    </location>
</feature>
<feature type="transmembrane region" description="Helical" evidence="8">
    <location>
        <begin position="315"/>
        <end position="341"/>
    </location>
</feature>
<dbReference type="NCBIfam" id="TIGR00771">
    <property type="entry name" value="DcuC"/>
    <property type="match status" value="1"/>
</dbReference>
<evidence type="ECO:0000256" key="1">
    <source>
        <dbReference type="ARBA" id="ARBA00004651"/>
    </source>
</evidence>
<dbReference type="EMBL" id="JAWJZB010000001">
    <property type="protein sequence ID" value="MDV5087485.1"/>
    <property type="molecule type" value="Genomic_DNA"/>
</dbReference>